<dbReference type="GO" id="GO:0031507">
    <property type="term" value="P:heterochromatin formation"/>
    <property type="evidence" value="ECO:0007669"/>
    <property type="project" value="TreeGrafter"/>
</dbReference>
<feature type="region of interest" description="Disordered" evidence="5">
    <location>
        <begin position="1"/>
        <end position="129"/>
    </location>
</feature>
<dbReference type="GO" id="GO:0005200">
    <property type="term" value="F:structural constituent of cytoskeleton"/>
    <property type="evidence" value="ECO:0007669"/>
    <property type="project" value="TreeGrafter"/>
</dbReference>
<proteinExistence type="inferred from homology"/>
<dbReference type="Proteomes" id="UP000095280">
    <property type="component" value="Unplaced"/>
</dbReference>
<dbReference type="PANTHER" id="PTHR45721">
    <property type="entry name" value="LAMIN DM0-RELATED"/>
    <property type="match status" value="1"/>
</dbReference>
<feature type="region of interest" description="Disordered" evidence="5">
    <location>
        <begin position="405"/>
        <end position="488"/>
    </location>
</feature>
<comment type="similarity">
    <text evidence="3">Belongs to the intermediate filament family.</text>
</comment>
<dbReference type="GO" id="GO:0005652">
    <property type="term" value="C:nuclear lamina"/>
    <property type="evidence" value="ECO:0007669"/>
    <property type="project" value="TreeGrafter"/>
</dbReference>
<evidence type="ECO:0000259" key="6">
    <source>
        <dbReference type="PROSITE" id="PS51842"/>
    </source>
</evidence>
<keyword evidence="7" id="KW-1185">Reference proteome</keyword>
<dbReference type="Pfam" id="PF00038">
    <property type="entry name" value="Filament"/>
    <property type="match status" value="1"/>
</dbReference>
<dbReference type="GO" id="GO:0090435">
    <property type="term" value="P:protein localization to nuclear envelope"/>
    <property type="evidence" value="ECO:0007669"/>
    <property type="project" value="TreeGrafter"/>
</dbReference>
<keyword evidence="1 3" id="KW-0403">Intermediate filament</keyword>
<dbReference type="PANTHER" id="PTHR45721:SF12">
    <property type="entry name" value="INTERMEDIATE FILAMENT PROTEIN IFA-1"/>
    <property type="match status" value="1"/>
</dbReference>
<dbReference type="GO" id="GO:0005882">
    <property type="term" value="C:intermediate filament"/>
    <property type="evidence" value="ECO:0007669"/>
    <property type="project" value="UniProtKB-KW"/>
</dbReference>
<dbReference type="PROSITE" id="PS51842">
    <property type="entry name" value="IF_ROD_2"/>
    <property type="match status" value="1"/>
</dbReference>
<dbReference type="SMART" id="SM01391">
    <property type="entry name" value="Filament"/>
    <property type="match status" value="1"/>
</dbReference>
<dbReference type="GO" id="GO:0051664">
    <property type="term" value="P:nuclear pore localization"/>
    <property type="evidence" value="ECO:0007669"/>
    <property type="project" value="TreeGrafter"/>
</dbReference>
<feature type="compositionally biased region" description="Polar residues" evidence="5">
    <location>
        <begin position="1"/>
        <end position="14"/>
    </location>
</feature>
<evidence type="ECO:0000256" key="2">
    <source>
        <dbReference type="ARBA" id="ARBA00023054"/>
    </source>
</evidence>
<evidence type="ECO:0000313" key="7">
    <source>
        <dbReference type="Proteomes" id="UP000095280"/>
    </source>
</evidence>
<evidence type="ECO:0000256" key="3">
    <source>
        <dbReference type="RuleBase" id="RU000685"/>
    </source>
</evidence>
<dbReference type="GO" id="GO:0007097">
    <property type="term" value="P:nuclear migration"/>
    <property type="evidence" value="ECO:0007669"/>
    <property type="project" value="TreeGrafter"/>
</dbReference>
<dbReference type="InterPro" id="IPR039008">
    <property type="entry name" value="IF_rod_dom"/>
</dbReference>
<feature type="region of interest" description="Disordered" evidence="5">
    <location>
        <begin position="141"/>
        <end position="164"/>
    </location>
</feature>
<organism evidence="7 8">
    <name type="scientific">Macrostomum lignano</name>
    <dbReference type="NCBI Taxonomy" id="282301"/>
    <lineage>
        <taxon>Eukaryota</taxon>
        <taxon>Metazoa</taxon>
        <taxon>Spiralia</taxon>
        <taxon>Lophotrochozoa</taxon>
        <taxon>Platyhelminthes</taxon>
        <taxon>Rhabditophora</taxon>
        <taxon>Macrostomorpha</taxon>
        <taxon>Macrostomida</taxon>
        <taxon>Macrostomidae</taxon>
        <taxon>Macrostomum</taxon>
    </lineage>
</organism>
<dbReference type="Gene3D" id="1.20.5.170">
    <property type="match status" value="1"/>
</dbReference>
<feature type="compositionally biased region" description="Gly residues" evidence="5">
    <location>
        <begin position="421"/>
        <end position="442"/>
    </location>
</feature>
<dbReference type="AlphaFoldDB" id="A0A1I8F2R9"/>
<dbReference type="InterPro" id="IPR018039">
    <property type="entry name" value="IF_conserved"/>
</dbReference>
<dbReference type="SUPFAM" id="SSF64593">
    <property type="entry name" value="Intermediate filament protein, coiled coil region"/>
    <property type="match status" value="1"/>
</dbReference>
<dbReference type="PROSITE" id="PS00226">
    <property type="entry name" value="IF_ROD_1"/>
    <property type="match status" value="1"/>
</dbReference>
<evidence type="ECO:0000256" key="5">
    <source>
        <dbReference type="SAM" id="MobiDB-lite"/>
    </source>
</evidence>
<dbReference type="Gene3D" id="1.20.5.1160">
    <property type="entry name" value="Vasodilator-stimulated phosphoprotein"/>
    <property type="match status" value="1"/>
</dbReference>
<feature type="compositionally biased region" description="Polar residues" evidence="5">
    <location>
        <begin position="456"/>
        <end position="488"/>
    </location>
</feature>
<evidence type="ECO:0000313" key="8">
    <source>
        <dbReference type="WBParaSite" id="maker-unitig_16536-snap-gene-0.1-mRNA-1"/>
    </source>
</evidence>
<feature type="coiled-coil region" evidence="4">
    <location>
        <begin position="267"/>
        <end position="382"/>
    </location>
</feature>
<feature type="compositionally biased region" description="Polar residues" evidence="5">
    <location>
        <begin position="30"/>
        <end position="60"/>
    </location>
</feature>
<name>A0A1I8F2R9_9PLAT</name>
<reference evidence="8" key="1">
    <citation type="submission" date="2016-11" db="UniProtKB">
        <authorList>
            <consortium name="WormBaseParasite"/>
        </authorList>
    </citation>
    <scope>IDENTIFICATION</scope>
</reference>
<dbReference type="WBParaSite" id="maker-unitig_16536-snap-gene-0.1-mRNA-1">
    <property type="protein sequence ID" value="maker-unitig_16536-snap-gene-0.1-mRNA-1"/>
    <property type="gene ID" value="maker-unitig_16536-snap-gene-0.1"/>
</dbReference>
<dbReference type="GO" id="GO:0006998">
    <property type="term" value="P:nuclear envelope organization"/>
    <property type="evidence" value="ECO:0007669"/>
    <property type="project" value="TreeGrafter"/>
</dbReference>
<protein>
    <submittedName>
        <fullName evidence="8">IF rod domain-containing protein</fullName>
    </submittedName>
</protein>
<sequence length="488" mass="54843">MEQNVQLYQTQQAGNGKRLGGHSKMEMTDVASNYTAVSNPRQAMVSRTQGSSSVHYSSKTSRSRRASLEADIPGYSTRDPLPAGSEQEAQGRAGRLESALGQGDRENPSNVRRGAEAAPRLLDDAERMKGEKDAKLASLDAYNKDMRASNNQNESCNEKIDRQNHELSDRDGEIALLRRRLAQLEGEKTRVKQQMIKMKEDLARLHTDLDAETATRIGAQTENQTLKEELEFLKRVHDQEIKELYVLVKKDEDESREFWKTELGQAIHEIQKEYDDKVDLLRELAKNNNQGTSETTYLKEENKKMKDMMAELRKKIADQQARNDSLERMIEELQREHEVERRRHSEEQERLGKELTNTETDLRRVLNELQALLDAKISLELEIAAYRKLLDAEGVAMEKVENISRQGSFRTTEKPTSRASSGGGSGGKQLGYGGGGSTGGGYEQQQTTTILRRGGATSQLQQPQSMGGYNTRQQQSSSAVTYSTVGNI</sequence>
<evidence type="ECO:0000256" key="4">
    <source>
        <dbReference type="SAM" id="Coils"/>
    </source>
</evidence>
<feature type="domain" description="IF rod" evidence="6">
    <location>
        <begin position="1"/>
        <end position="397"/>
    </location>
</feature>
<keyword evidence="2 4" id="KW-0175">Coiled coil</keyword>
<accession>A0A1I8F2R9</accession>
<evidence type="ECO:0000256" key="1">
    <source>
        <dbReference type="ARBA" id="ARBA00022754"/>
    </source>
</evidence>